<comment type="caution">
    <text evidence="3">The sequence shown here is derived from an EMBL/GenBank/DDBJ whole genome shotgun (WGS) entry which is preliminary data.</text>
</comment>
<proteinExistence type="predicted"/>
<dbReference type="AlphaFoldDB" id="A0A5A9N406"/>
<feature type="compositionally biased region" description="Basic and acidic residues" evidence="1">
    <location>
        <begin position="211"/>
        <end position="234"/>
    </location>
</feature>
<dbReference type="PANTHER" id="PTHR15951:SF2">
    <property type="entry name" value="T-CELL RECEPTOR-ASSOCIATED TRANSMEMBRANE ADAPTER 1"/>
    <property type="match status" value="1"/>
</dbReference>
<protein>
    <submittedName>
        <fullName evidence="3">Uncharacterized protein</fullName>
    </submittedName>
</protein>
<organism evidence="3 4">
    <name type="scientific">Triplophysa tibetana</name>
    <dbReference type="NCBI Taxonomy" id="1572043"/>
    <lineage>
        <taxon>Eukaryota</taxon>
        <taxon>Metazoa</taxon>
        <taxon>Chordata</taxon>
        <taxon>Craniata</taxon>
        <taxon>Vertebrata</taxon>
        <taxon>Euteleostomi</taxon>
        <taxon>Actinopterygii</taxon>
        <taxon>Neopterygii</taxon>
        <taxon>Teleostei</taxon>
        <taxon>Ostariophysi</taxon>
        <taxon>Cypriniformes</taxon>
        <taxon>Nemacheilidae</taxon>
        <taxon>Triplophysa</taxon>
    </lineage>
</organism>
<feature type="compositionally biased region" description="Basic and acidic residues" evidence="1">
    <location>
        <begin position="192"/>
        <end position="202"/>
    </location>
</feature>
<dbReference type="GO" id="GO:0042101">
    <property type="term" value="C:T cell receptor complex"/>
    <property type="evidence" value="ECO:0007669"/>
    <property type="project" value="TreeGrafter"/>
</dbReference>
<feature type="region of interest" description="Disordered" evidence="1">
    <location>
        <begin position="128"/>
        <end position="154"/>
    </location>
</feature>
<dbReference type="Proteomes" id="UP000324632">
    <property type="component" value="Chromosome 23"/>
</dbReference>
<dbReference type="GO" id="GO:0001920">
    <property type="term" value="P:negative regulation of receptor recycling"/>
    <property type="evidence" value="ECO:0007669"/>
    <property type="project" value="TreeGrafter"/>
</dbReference>
<gene>
    <name evidence="3" type="ORF">E1301_Tti000398</name>
</gene>
<feature type="transmembrane region" description="Helical" evidence="2">
    <location>
        <begin position="7"/>
        <end position="33"/>
    </location>
</feature>
<reference evidence="3 4" key="1">
    <citation type="journal article" date="2019" name="Mol. Ecol. Resour.">
        <title>Chromosome-level genome assembly of Triplophysa tibetana, a fish adapted to the harsh high-altitude environment of the Tibetan Plateau.</title>
        <authorList>
            <person name="Yang X."/>
            <person name="Liu H."/>
            <person name="Ma Z."/>
            <person name="Zou Y."/>
            <person name="Zou M."/>
            <person name="Mao Y."/>
            <person name="Li X."/>
            <person name="Wang H."/>
            <person name="Chen T."/>
            <person name="Wang W."/>
            <person name="Yang R."/>
        </authorList>
    </citation>
    <scope>NUCLEOTIDE SEQUENCE [LARGE SCALE GENOMIC DNA]</scope>
    <source>
        <strain evidence="3">TTIB1903HZAU</strain>
        <tissue evidence="3">Muscle</tissue>
    </source>
</reference>
<keyword evidence="2" id="KW-1133">Transmembrane helix</keyword>
<dbReference type="Pfam" id="PF15330">
    <property type="entry name" value="SIT"/>
    <property type="match status" value="1"/>
</dbReference>
<dbReference type="InterPro" id="IPR020399">
    <property type="entry name" value="T-cell_rcpt-assoc_TM_adapter-1"/>
</dbReference>
<evidence type="ECO:0000256" key="2">
    <source>
        <dbReference type="SAM" id="Phobius"/>
    </source>
</evidence>
<keyword evidence="2" id="KW-0472">Membrane</keyword>
<name>A0A5A9N406_9TELE</name>
<feature type="region of interest" description="Disordered" evidence="1">
    <location>
        <begin position="190"/>
        <end position="234"/>
    </location>
</feature>
<sequence>MMADQCMSYIVAVILTSVALLISVVLNVVLYLLRRQNSYNTANENLFTYGEESFRRDSVHSDRFGDDEMERQENPIYGNICLEVEGSYGMSEEMCYEQMSQASTSKKVLKVEHGDVSYASLDLTANKKRRKKRKFQKQPQTYLAQTHSQPASLQNCQDQDTEVDLTLPSRTSSLMVSRHSIYLNSHQVALEAEERERGKEREADENEEREFEMRINSHEDFDHCRSRQSLEEMS</sequence>
<dbReference type="PANTHER" id="PTHR15951">
    <property type="entry name" value="T-CELL RECEPTOR-ASSOCIATED TRANSMEMBRANE ADAPTER 1"/>
    <property type="match status" value="1"/>
</dbReference>
<evidence type="ECO:0000313" key="3">
    <source>
        <dbReference type="EMBL" id="KAA0703958.1"/>
    </source>
</evidence>
<keyword evidence="2" id="KW-0812">Transmembrane</keyword>
<keyword evidence="4" id="KW-1185">Reference proteome</keyword>
<accession>A0A5A9N406</accession>
<dbReference type="GO" id="GO:0050862">
    <property type="term" value="P:positive regulation of T cell receptor signaling pathway"/>
    <property type="evidence" value="ECO:0007669"/>
    <property type="project" value="TreeGrafter"/>
</dbReference>
<feature type="compositionally biased region" description="Polar residues" evidence="1">
    <location>
        <begin position="137"/>
        <end position="154"/>
    </location>
</feature>
<dbReference type="EMBL" id="SOYY01000023">
    <property type="protein sequence ID" value="KAA0703958.1"/>
    <property type="molecule type" value="Genomic_DNA"/>
</dbReference>
<evidence type="ECO:0000313" key="4">
    <source>
        <dbReference type="Proteomes" id="UP000324632"/>
    </source>
</evidence>
<evidence type="ECO:0000256" key="1">
    <source>
        <dbReference type="SAM" id="MobiDB-lite"/>
    </source>
</evidence>